<dbReference type="EMBL" id="KV428151">
    <property type="protein sequence ID" value="KZT35129.1"/>
    <property type="molecule type" value="Genomic_DNA"/>
</dbReference>
<proteinExistence type="predicted"/>
<gene>
    <name evidence="1" type="ORF">SISSUDRAFT_1051829</name>
</gene>
<sequence>MIPSVSGLPMSPEVQQQTMHIENIARRIEVASAAKRKAAFDKLTLLIKQYSTESDRNSIKGTADAAVRAMVIIRRAYAREQELTAQIRAQQVLLMFMLRHIDSGFIVPD</sequence>
<evidence type="ECO:0000313" key="1">
    <source>
        <dbReference type="EMBL" id="KZT35129.1"/>
    </source>
</evidence>
<dbReference type="AlphaFoldDB" id="A0A166AA61"/>
<evidence type="ECO:0000313" key="2">
    <source>
        <dbReference type="Proteomes" id="UP000076798"/>
    </source>
</evidence>
<name>A0A166AA61_9AGAM</name>
<protein>
    <submittedName>
        <fullName evidence="1">Uncharacterized protein</fullName>
    </submittedName>
</protein>
<reference evidence="1 2" key="1">
    <citation type="journal article" date="2016" name="Mol. Biol. Evol.">
        <title>Comparative Genomics of Early-Diverging Mushroom-Forming Fungi Provides Insights into the Origins of Lignocellulose Decay Capabilities.</title>
        <authorList>
            <person name="Nagy L.G."/>
            <person name="Riley R."/>
            <person name="Tritt A."/>
            <person name="Adam C."/>
            <person name="Daum C."/>
            <person name="Floudas D."/>
            <person name="Sun H."/>
            <person name="Yadav J.S."/>
            <person name="Pangilinan J."/>
            <person name="Larsson K.H."/>
            <person name="Matsuura K."/>
            <person name="Barry K."/>
            <person name="Labutti K."/>
            <person name="Kuo R."/>
            <person name="Ohm R.A."/>
            <person name="Bhattacharya S.S."/>
            <person name="Shirouzu T."/>
            <person name="Yoshinaga Y."/>
            <person name="Martin F.M."/>
            <person name="Grigoriev I.V."/>
            <person name="Hibbett D.S."/>
        </authorList>
    </citation>
    <scope>NUCLEOTIDE SEQUENCE [LARGE SCALE GENOMIC DNA]</scope>
    <source>
        <strain evidence="1 2">HHB10207 ss-3</strain>
    </source>
</reference>
<keyword evidence="2" id="KW-1185">Reference proteome</keyword>
<organism evidence="1 2">
    <name type="scientific">Sistotremastrum suecicum HHB10207 ss-3</name>
    <dbReference type="NCBI Taxonomy" id="1314776"/>
    <lineage>
        <taxon>Eukaryota</taxon>
        <taxon>Fungi</taxon>
        <taxon>Dikarya</taxon>
        <taxon>Basidiomycota</taxon>
        <taxon>Agaricomycotina</taxon>
        <taxon>Agaricomycetes</taxon>
        <taxon>Sistotremastrales</taxon>
        <taxon>Sistotremastraceae</taxon>
        <taxon>Sistotremastrum</taxon>
    </lineage>
</organism>
<dbReference type="Proteomes" id="UP000076798">
    <property type="component" value="Unassembled WGS sequence"/>
</dbReference>
<accession>A0A166AA61</accession>